<evidence type="ECO:0000256" key="1">
    <source>
        <dbReference type="ARBA" id="ARBA00022821"/>
    </source>
</evidence>
<gene>
    <name evidence="2" type="ORF">RIF29_40031</name>
</gene>
<proteinExistence type="predicted"/>
<dbReference type="Proteomes" id="UP001372338">
    <property type="component" value="Unassembled WGS sequence"/>
</dbReference>
<dbReference type="InterPro" id="IPR032675">
    <property type="entry name" value="LRR_dom_sf"/>
</dbReference>
<dbReference type="PANTHER" id="PTHR36766">
    <property type="entry name" value="PLANT BROAD-SPECTRUM MILDEW RESISTANCE PROTEIN RPW8"/>
    <property type="match status" value="1"/>
</dbReference>
<accession>A0AAN9E341</accession>
<reference evidence="2 3" key="1">
    <citation type="submission" date="2024-01" db="EMBL/GenBank/DDBJ databases">
        <title>The genomes of 5 underutilized Papilionoideae crops provide insights into root nodulation and disease resistanc.</title>
        <authorList>
            <person name="Yuan L."/>
        </authorList>
    </citation>
    <scope>NUCLEOTIDE SEQUENCE [LARGE SCALE GENOMIC DNA]</scope>
    <source>
        <strain evidence="2">ZHUSHIDOU_FW_LH</strain>
        <tissue evidence="2">Leaf</tissue>
    </source>
</reference>
<dbReference type="PANTHER" id="PTHR36766:SF40">
    <property type="entry name" value="DISEASE RESISTANCE PROTEIN RGA3"/>
    <property type="match status" value="1"/>
</dbReference>
<dbReference type="SUPFAM" id="SSF52058">
    <property type="entry name" value="L domain-like"/>
    <property type="match status" value="1"/>
</dbReference>
<evidence type="ECO:0000313" key="2">
    <source>
        <dbReference type="EMBL" id="KAK7245196.1"/>
    </source>
</evidence>
<name>A0AAN9E341_CROPI</name>
<dbReference type="Gene3D" id="3.80.10.10">
    <property type="entry name" value="Ribonuclease Inhibitor"/>
    <property type="match status" value="2"/>
</dbReference>
<organism evidence="2 3">
    <name type="scientific">Crotalaria pallida</name>
    <name type="common">Smooth rattlebox</name>
    <name type="synonym">Crotalaria striata</name>
    <dbReference type="NCBI Taxonomy" id="3830"/>
    <lineage>
        <taxon>Eukaryota</taxon>
        <taxon>Viridiplantae</taxon>
        <taxon>Streptophyta</taxon>
        <taxon>Embryophyta</taxon>
        <taxon>Tracheophyta</taxon>
        <taxon>Spermatophyta</taxon>
        <taxon>Magnoliopsida</taxon>
        <taxon>eudicotyledons</taxon>
        <taxon>Gunneridae</taxon>
        <taxon>Pentapetalae</taxon>
        <taxon>rosids</taxon>
        <taxon>fabids</taxon>
        <taxon>Fabales</taxon>
        <taxon>Fabaceae</taxon>
        <taxon>Papilionoideae</taxon>
        <taxon>50 kb inversion clade</taxon>
        <taxon>genistoids sensu lato</taxon>
        <taxon>core genistoids</taxon>
        <taxon>Crotalarieae</taxon>
        <taxon>Crotalaria</taxon>
    </lineage>
</organism>
<keyword evidence="3" id="KW-1185">Reference proteome</keyword>
<sequence>MQLVASLPCAPEVQEFRLDDCGKLQWESLPPMIKTLYIGGQFVERSFLEKAMYSISNACLESLTVRDCPDVEFIFCHSRNCLRHLGLTRCDSLRAFSFHFFPKLQELSLENCNNLESFSISESLDRSLPSLESLGIEGCPKFVSFPEGGFSAPNLKYFSIEKMQSLKSLPEGMYTLFPSLTLMRLFDCPQLECCEGGLQSGSLQSLFIWRCPKLVASRIKWSLHGCTSLLELQIRDENVESFPEQGLLPATLTYLSFWKCSNLKTLDYKGLCHLISLKTLHIRRCPRLEFLPKEGLPSSIFKLEISSCPMLKERCQKEKGEDWSKIAHIPYIKIDGFKDICT</sequence>
<dbReference type="GO" id="GO:0006952">
    <property type="term" value="P:defense response"/>
    <property type="evidence" value="ECO:0007669"/>
    <property type="project" value="UniProtKB-KW"/>
</dbReference>
<keyword evidence="1" id="KW-0611">Plant defense</keyword>
<dbReference type="EMBL" id="JAYWIO010000008">
    <property type="protein sequence ID" value="KAK7245196.1"/>
    <property type="molecule type" value="Genomic_DNA"/>
</dbReference>
<evidence type="ECO:0000313" key="3">
    <source>
        <dbReference type="Proteomes" id="UP001372338"/>
    </source>
</evidence>
<comment type="caution">
    <text evidence="2">The sequence shown here is derived from an EMBL/GenBank/DDBJ whole genome shotgun (WGS) entry which is preliminary data.</text>
</comment>
<dbReference type="AlphaFoldDB" id="A0AAN9E341"/>
<protein>
    <submittedName>
        <fullName evidence="2">Uncharacterized protein</fullName>
    </submittedName>
</protein>